<keyword evidence="3" id="KW-1185">Reference proteome</keyword>
<protein>
    <recommendedName>
        <fullName evidence="1">Aminoglycoside phosphotransferase domain-containing protein</fullName>
    </recommendedName>
</protein>
<dbReference type="PANTHER" id="PTHR21310:SF15">
    <property type="entry name" value="AMINOGLYCOSIDE PHOSPHOTRANSFERASE DOMAIN-CONTAINING PROTEIN"/>
    <property type="match status" value="1"/>
</dbReference>
<reference evidence="2 3" key="1">
    <citation type="submission" date="2014-04" db="EMBL/GenBank/DDBJ databases">
        <authorList>
            <consortium name="DOE Joint Genome Institute"/>
            <person name="Kuo A."/>
            <person name="Gay G."/>
            <person name="Dore J."/>
            <person name="Kohler A."/>
            <person name="Nagy L.G."/>
            <person name="Floudas D."/>
            <person name="Copeland A."/>
            <person name="Barry K.W."/>
            <person name="Cichocki N."/>
            <person name="Veneault-Fourrey C."/>
            <person name="LaButti K."/>
            <person name="Lindquist E.A."/>
            <person name="Lipzen A."/>
            <person name="Lundell T."/>
            <person name="Morin E."/>
            <person name="Murat C."/>
            <person name="Sun H."/>
            <person name="Tunlid A."/>
            <person name="Henrissat B."/>
            <person name="Grigoriev I.V."/>
            <person name="Hibbett D.S."/>
            <person name="Martin F."/>
            <person name="Nordberg H.P."/>
            <person name="Cantor M.N."/>
            <person name="Hua S.X."/>
        </authorList>
    </citation>
    <scope>NUCLEOTIDE SEQUENCE [LARGE SCALE GENOMIC DNA]</scope>
    <source>
        <strain evidence="3">h7</strain>
    </source>
</reference>
<organism evidence="2 3">
    <name type="scientific">Hebeloma cylindrosporum</name>
    <dbReference type="NCBI Taxonomy" id="76867"/>
    <lineage>
        <taxon>Eukaryota</taxon>
        <taxon>Fungi</taxon>
        <taxon>Dikarya</taxon>
        <taxon>Basidiomycota</taxon>
        <taxon>Agaricomycotina</taxon>
        <taxon>Agaricomycetes</taxon>
        <taxon>Agaricomycetidae</taxon>
        <taxon>Agaricales</taxon>
        <taxon>Agaricineae</taxon>
        <taxon>Hymenogastraceae</taxon>
        <taxon>Hebeloma</taxon>
    </lineage>
</organism>
<dbReference type="InterPro" id="IPR002575">
    <property type="entry name" value="Aminoglycoside_PTrfase"/>
</dbReference>
<evidence type="ECO:0000313" key="2">
    <source>
        <dbReference type="EMBL" id="KIM38985.1"/>
    </source>
</evidence>
<name>A0A0C3BQQ0_HEBCY</name>
<accession>A0A0C3BQQ0</accession>
<gene>
    <name evidence="2" type="ORF">M413DRAFT_419347</name>
</gene>
<dbReference type="Pfam" id="PF01636">
    <property type="entry name" value="APH"/>
    <property type="match status" value="1"/>
</dbReference>
<dbReference type="InterPro" id="IPR011009">
    <property type="entry name" value="Kinase-like_dom_sf"/>
</dbReference>
<dbReference type="AlphaFoldDB" id="A0A0C3BQQ0"/>
<feature type="domain" description="Aminoglycoside phosphotransferase" evidence="1">
    <location>
        <begin position="122"/>
        <end position="177"/>
    </location>
</feature>
<dbReference type="OrthoDB" id="8300194at2759"/>
<evidence type="ECO:0000259" key="1">
    <source>
        <dbReference type="Pfam" id="PF01636"/>
    </source>
</evidence>
<dbReference type="Proteomes" id="UP000053424">
    <property type="component" value="Unassembled WGS sequence"/>
</dbReference>
<dbReference type="HOGENOM" id="CLU_069864_2_0_1"/>
<sequence>MSERRIGCDPSDVCDAEPGYVHSVAPDARRLEPLDNPRIMEEGCFEISDEKKYYKFENKEGPVYIKRNLTPSEYAYNDAGELVIPYLCLERMANEVAAIRYSKPEDDSELSEAIAPYRVATAIAQQQAIKFRKSAVPEFVLCHNDLSQDNVIVDETTLKVNAILDWEYAGFYPPEFDSPFYLRPGPSVAIQEEEDDVPKLLEVLEHWKAE</sequence>
<dbReference type="Gene3D" id="3.90.1200.10">
    <property type="match status" value="1"/>
</dbReference>
<proteinExistence type="predicted"/>
<reference evidence="3" key="2">
    <citation type="submission" date="2015-01" db="EMBL/GenBank/DDBJ databases">
        <title>Evolutionary Origins and Diversification of the Mycorrhizal Mutualists.</title>
        <authorList>
            <consortium name="DOE Joint Genome Institute"/>
            <consortium name="Mycorrhizal Genomics Consortium"/>
            <person name="Kohler A."/>
            <person name="Kuo A."/>
            <person name="Nagy L.G."/>
            <person name="Floudas D."/>
            <person name="Copeland A."/>
            <person name="Barry K.W."/>
            <person name="Cichocki N."/>
            <person name="Veneault-Fourrey C."/>
            <person name="LaButti K."/>
            <person name="Lindquist E.A."/>
            <person name="Lipzen A."/>
            <person name="Lundell T."/>
            <person name="Morin E."/>
            <person name="Murat C."/>
            <person name="Riley R."/>
            <person name="Ohm R."/>
            <person name="Sun H."/>
            <person name="Tunlid A."/>
            <person name="Henrissat B."/>
            <person name="Grigoriev I.V."/>
            <person name="Hibbett D.S."/>
            <person name="Martin F."/>
        </authorList>
    </citation>
    <scope>NUCLEOTIDE SEQUENCE [LARGE SCALE GENOMIC DNA]</scope>
    <source>
        <strain evidence="3">h7</strain>
    </source>
</reference>
<evidence type="ECO:0000313" key="3">
    <source>
        <dbReference type="Proteomes" id="UP000053424"/>
    </source>
</evidence>
<dbReference type="SUPFAM" id="SSF56112">
    <property type="entry name" value="Protein kinase-like (PK-like)"/>
    <property type="match status" value="1"/>
</dbReference>
<dbReference type="PANTHER" id="PTHR21310">
    <property type="entry name" value="AMINOGLYCOSIDE PHOSPHOTRANSFERASE-RELATED-RELATED"/>
    <property type="match status" value="1"/>
</dbReference>
<dbReference type="STRING" id="686832.A0A0C3BQQ0"/>
<dbReference type="EMBL" id="KN831787">
    <property type="protein sequence ID" value="KIM38985.1"/>
    <property type="molecule type" value="Genomic_DNA"/>
</dbReference>
<dbReference type="InterPro" id="IPR051678">
    <property type="entry name" value="AGP_Transferase"/>
</dbReference>